<evidence type="ECO:0000256" key="11">
    <source>
        <dbReference type="ARBA" id="ARBA00023136"/>
    </source>
</evidence>
<evidence type="ECO:0000256" key="9">
    <source>
        <dbReference type="ARBA" id="ARBA00022989"/>
    </source>
</evidence>
<comment type="similarity">
    <text evidence="3 16">Belongs to the CDP-alcohol phosphatidyltransferase class-I family.</text>
</comment>
<feature type="transmembrane region" description="Helical" evidence="17">
    <location>
        <begin position="159"/>
        <end position="182"/>
    </location>
</feature>
<evidence type="ECO:0000256" key="14">
    <source>
        <dbReference type="ARBA" id="ARBA00048586"/>
    </source>
</evidence>
<accession>A0A6B2M0J3</accession>
<keyword evidence="9 17" id="KW-1133">Transmembrane helix</keyword>
<evidence type="ECO:0000256" key="7">
    <source>
        <dbReference type="ARBA" id="ARBA00022679"/>
    </source>
</evidence>
<dbReference type="RefSeq" id="WP_163963103.1">
    <property type="nucleotide sequence ID" value="NZ_JAAGNX010000001.1"/>
</dbReference>
<dbReference type="GO" id="GO:0016020">
    <property type="term" value="C:membrane"/>
    <property type="evidence" value="ECO:0007669"/>
    <property type="project" value="UniProtKB-SubCell"/>
</dbReference>
<comment type="subcellular location">
    <subcellularLocation>
        <location evidence="1">Membrane</location>
        <topology evidence="1">Multi-pass membrane protein</topology>
    </subcellularLocation>
</comment>
<comment type="pathway">
    <text evidence="2">Phospholipid metabolism; phosphatidylglycerol biosynthesis; phosphatidylglycerol from CDP-diacylglycerol: step 1/2.</text>
</comment>
<evidence type="ECO:0000256" key="5">
    <source>
        <dbReference type="ARBA" id="ARBA00014944"/>
    </source>
</evidence>
<dbReference type="InterPro" id="IPR050324">
    <property type="entry name" value="CDP-alcohol_PTase-I"/>
</dbReference>
<sequence length="207" mass="23292">MRHLPNLITFSRIGVLIALLWLVLQEWTGAATLAFFCILYGSVSDFLDGYIARKYNLITNFGKIMDATVDKVMTLGSFILLVWLGLIEPLLLASIIVALIAVREIGITILRFVATRKNLVLAAEKSGKRKTIWQTTAICVFFAIPMFERDVATWIGADLSLFGTFVRINAYLYFVLAAWLTIGSGYKYLRKYGWVLIPGRTNPELES</sequence>
<keyword evidence="12" id="KW-0594">Phospholipid biosynthesis</keyword>
<protein>
    <recommendedName>
        <fullName evidence="5 15">CDP-diacylglycerol--glycerol-3-phosphate 3-phosphatidyltransferase</fullName>
        <ecNumber evidence="4 15">2.7.8.5</ecNumber>
    </recommendedName>
</protein>
<dbReference type="EC" id="2.7.8.5" evidence="4 15"/>
<keyword evidence="10" id="KW-0443">Lipid metabolism</keyword>
<evidence type="ECO:0000256" key="10">
    <source>
        <dbReference type="ARBA" id="ARBA00023098"/>
    </source>
</evidence>
<evidence type="ECO:0000256" key="6">
    <source>
        <dbReference type="ARBA" id="ARBA00022516"/>
    </source>
</evidence>
<name>A0A6B2M0J3_9BACT</name>
<dbReference type="PROSITE" id="PS00379">
    <property type="entry name" value="CDP_ALCOHOL_P_TRANSF"/>
    <property type="match status" value="1"/>
</dbReference>
<keyword evidence="6" id="KW-0444">Lipid biosynthesis</keyword>
<keyword evidence="8 17" id="KW-0812">Transmembrane</keyword>
<dbReference type="EMBL" id="JAAGNX010000001">
    <property type="protein sequence ID" value="NDV61829.1"/>
    <property type="molecule type" value="Genomic_DNA"/>
</dbReference>
<evidence type="ECO:0000256" key="13">
    <source>
        <dbReference type="ARBA" id="ARBA00023264"/>
    </source>
</evidence>
<evidence type="ECO:0000256" key="1">
    <source>
        <dbReference type="ARBA" id="ARBA00004141"/>
    </source>
</evidence>
<evidence type="ECO:0000256" key="2">
    <source>
        <dbReference type="ARBA" id="ARBA00005042"/>
    </source>
</evidence>
<dbReference type="Gene3D" id="1.20.120.1760">
    <property type="match status" value="1"/>
</dbReference>
<evidence type="ECO:0000256" key="12">
    <source>
        <dbReference type="ARBA" id="ARBA00023209"/>
    </source>
</evidence>
<evidence type="ECO:0000313" key="19">
    <source>
        <dbReference type="Proteomes" id="UP000478417"/>
    </source>
</evidence>
<evidence type="ECO:0000256" key="16">
    <source>
        <dbReference type="RuleBase" id="RU003750"/>
    </source>
</evidence>
<dbReference type="InterPro" id="IPR000462">
    <property type="entry name" value="CDP-OH_P_trans"/>
</dbReference>
<evidence type="ECO:0000256" key="17">
    <source>
        <dbReference type="SAM" id="Phobius"/>
    </source>
</evidence>
<dbReference type="NCBIfam" id="TIGR00560">
    <property type="entry name" value="pgsA"/>
    <property type="match status" value="1"/>
</dbReference>
<feature type="transmembrane region" description="Helical" evidence="17">
    <location>
        <begin position="90"/>
        <end position="110"/>
    </location>
</feature>
<comment type="caution">
    <text evidence="18">The sequence shown here is derived from an EMBL/GenBank/DDBJ whole genome shotgun (WGS) entry which is preliminary data.</text>
</comment>
<evidence type="ECO:0000256" key="8">
    <source>
        <dbReference type="ARBA" id="ARBA00022692"/>
    </source>
</evidence>
<dbReference type="PIRSF" id="PIRSF000847">
    <property type="entry name" value="Phos_ph_gly_syn"/>
    <property type="match status" value="1"/>
</dbReference>
<dbReference type="GO" id="GO:0008444">
    <property type="term" value="F:CDP-diacylglycerol-glycerol-3-phosphate 3-phosphatidyltransferase activity"/>
    <property type="evidence" value="ECO:0007669"/>
    <property type="project" value="UniProtKB-UniRule"/>
</dbReference>
<dbReference type="InterPro" id="IPR048254">
    <property type="entry name" value="CDP_ALCOHOL_P_TRANSF_CS"/>
</dbReference>
<reference evidence="18 19" key="1">
    <citation type="submission" date="2020-02" db="EMBL/GenBank/DDBJ databases">
        <title>Albibacoteraceae fam. nov., the first described family within the subdivision 4 Verrucomicrobia.</title>
        <authorList>
            <person name="Xi F."/>
        </authorList>
    </citation>
    <scope>NUCLEOTIDE SEQUENCE [LARGE SCALE GENOMIC DNA]</scope>
    <source>
        <strain evidence="18 19">CK1056</strain>
    </source>
</reference>
<evidence type="ECO:0000256" key="4">
    <source>
        <dbReference type="ARBA" id="ARBA00013170"/>
    </source>
</evidence>
<evidence type="ECO:0000256" key="3">
    <source>
        <dbReference type="ARBA" id="ARBA00010441"/>
    </source>
</evidence>
<dbReference type="AlphaFoldDB" id="A0A6B2M0J3"/>
<feature type="transmembrane region" description="Helical" evidence="17">
    <location>
        <begin position="131"/>
        <end position="147"/>
    </location>
</feature>
<keyword evidence="13" id="KW-1208">Phospholipid metabolism</keyword>
<dbReference type="Proteomes" id="UP000478417">
    <property type="component" value="Unassembled WGS sequence"/>
</dbReference>
<dbReference type="InterPro" id="IPR004570">
    <property type="entry name" value="Phosphatidylglycerol_P_synth"/>
</dbReference>
<keyword evidence="19" id="KW-1185">Reference proteome</keyword>
<feature type="transmembrane region" description="Helical" evidence="17">
    <location>
        <begin position="7"/>
        <end position="24"/>
    </location>
</feature>
<keyword evidence="11 17" id="KW-0472">Membrane</keyword>
<evidence type="ECO:0000256" key="15">
    <source>
        <dbReference type="NCBIfam" id="TIGR00560"/>
    </source>
</evidence>
<gene>
    <name evidence="18" type="primary">pgsA</name>
    <name evidence="18" type="ORF">G0Q06_05140</name>
</gene>
<dbReference type="Pfam" id="PF01066">
    <property type="entry name" value="CDP-OH_P_transf"/>
    <property type="match status" value="1"/>
</dbReference>
<proteinExistence type="inferred from homology"/>
<dbReference type="GO" id="GO:0046474">
    <property type="term" value="P:glycerophospholipid biosynthetic process"/>
    <property type="evidence" value="ECO:0007669"/>
    <property type="project" value="TreeGrafter"/>
</dbReference>
<organism evidence="18 19">
    <name type="scientific">Oceanipulchritudo coccoides</name>
    <dbReference type="NCBI Taxonomy" id="2706888"/>
    <lineage>
        <taxon>Bacteria</taxon>
        <taxon>Pseudomonadati</taxon>
        <taxon>Verrucomicrobiota</taxon>
        <taxon>Opitutia</taxon>
        <taxon>Puniceicoccales</taxon>
        <taxon>Oceanipulchritudinaceae</taxon>
        <taxon>Oceanipulchritudo</taxon>
    </lineage>
</organism>
<dbReference type="PANTHER" id="PTHR14269:SF11">
    <property type="entry name" value="CDP-DIACYLGLYCEROL--GLYCEROL-3-PHOSPHATE 3-PHOSPHATIDYLTRANSFERASE"/>
    <property type="match status" value="1"/>
</dbReference>
<dbReference type="InterPro" id="IPR043130">
    <property type="entry name" value="CDP-OH_PTrfase_TM_dom"/>
</dbReference>
<comment type="catalytic activity">
    <reaction evidence="14">
        <text>a CDP-1,2-diacyl-sn-glycerol + sn-glycerol 3-phosphate = a 1,2-diacyl-sn-glycero-3-phospho-(1'-sn-glycero-3'-phosphate) + CMP + H(+)</text>
        <dbReference type="Rhea" id="RHEA:12593"/>
        <dbReference type="ChEBI" id="CHEBI:15378"/>
        <dbReference type="ChEBI" id="CHEBI:57597"/>
        <dbReference type="ChEBI" id="CHEBI:58332"/>
        <dbReference type="ChEBI" id="CHEBI:60110"/>
        <dbReference type="ChEBI" id="CHEBI:60377"/>
        <dbReference type="EC" id="2.7.8.5"/>
    </reaction>
</comment>
<keyword evidence="7 16" id="KW-0808">Transferase</keyword>
<dbReference type="PANTHER" id="PTHR14269">
    <property type="entry name" value="CDP-DIACYLGLYCEROL--GLYCEROL-3-PHOSPHATE 3-PHOSPHATIDYLTRANSFERASE-RELATED"/>
    <property type="match status" value="1"/>
</dbReference>
<evidence type="ECO:0000313" key="18">
    <source>
        <dbReference type="EMBL" id="NDV61829.1"/>
    </source>
</evidence>